<gene>
    <name evidence="3" type="ORF">SAMN04488548_1344233</name>
</gene>
<protein>
    <recommendedName>
        <fullName evidence="2">ER-bound oxygenase mpaB/mpaB'/Rubber oxygenase catalytic domain-containing protein</fullName>
    </recommendedName>
</protein>
<dbReference type="PANTHER" id="PTHR37539">
    <property type="entry name" value="SECRETED PROTEIN-RELATED"/>
    <property type="match status" value="1"/>
</dbReference>
<evidence type="ECO:0000313" key="3">
    <source>
        <dbReference type="EMBL" id="SDU74755.1"/>
    </source>
</evidence>
<dbReference type="PANTHER" id="PTHR37539:SF1">
    <property type="entry name" value="ER-BOUND OXYGENASE MPAB_MPAB'_RUBBER OXYGENASE CATALYTIC DOMAIN-CONTAINING PROTEIN"/>
    <property type="match status" value="1"/>
</dbReference>
<accession>A0A1H2L1X0</accession>
<feature type="domain" description="ER-bound oxygenase mpaB/mpaB'/Rubber oxygenase catalytic" evidence="2">
    <location>
        <begin position="111"/>
        <end position="328"/>
    </location>
</feature>
<reference evidence="3 4" key="1">
    <citation type="submission" date="2016-10" db="EMBL/GenBank/DDBJ databases">
        <authorList>
            <person name="de Groot N.N."/>
        </authorList>
    </citation>
    <scope>NUCLEOTIDE SEQUENCE [LARGE SCALE GENOMIC DNA]</scope>
    <source>
        <strain evidence="3 4">DSM 44215</strain>
    </source>
</reference>
<feature type="region of interest" description="Disordered" evidence="1">
    <location>
        <begin position="390"/>
        <end position="420"/>
    </location>
</feature>
<dbReference type="InterPro" id="IPR037473">
    <property type="entry name" value="Lcp-like"/>
</dbReference>
<evidence type="ECO:0000313" key="4">
    <source>
        <dbReference type="Proteomes" id="UP000183180"/>
    </source>
</evidence>
<dbReference type="EMBL" id="FNLM01000034">
    <property type="protein sequence ID" value="SDU74755.1"/>
    <property type="molecule type" value="Genomic_DNA"/>
</dbReference>
<dbReference type="RefSeq" id="WP_074852674.1">
    <property type="nucleotide sequence ID" value="NZ_FNLM01000034.1"/>
</dbReference>
<organism evidence="3 4">
    <name type="scientific">Gordonia westfalica</name>
    <dbReference type="NCBI Taxonomy" id="158898"/>
    <lineage>
        <taxon>Bacteria</taxon>
        <taxon>Bacillati</taxon>
        <taxon>Actinomycetota</taxon>
        <taxon>Actinomycetes</taxon>
        <taxon>Mycobacteriales</taxon>
        <taxon>Gordoniaceae</taxon>
        <taxon>Gordonia</taxon>
    </lineage>
</organism>
<dbReference type="Pfam" id="PF09995">
    <property type="entry name" value="MPAB_Lcp_cat"/>
    <property type="match status" value="1"/>
</dbReference>
<dbReference type="Proteomes" id="UP000183180">
    <property type="component" value="Unassembled WGS sequence"/>
</dbReference>
<evidence type="ECO:0000259" key="2">
    <source>
        <dbReference type="Pfam" id="PF09995"/>
    </source>
</evidence>
<dbReference type="InterPro" id="IPR018713">
    <property type="entry name" value="MPAB/Lcp_cat_dom"/>
</dbReference>
<name>A0A1H2L1X0_9ACTN</name>
<feature type="compositionally biased region" description="Polar residues" evidence="1">
    <location>
        <begin position="391"/>
        <end position="407"/>
    </location>
</feature>
<dbReference type="AlphaFoldDB" id="A0A1H2L1X0"/>
<proteinExistence type="predicted"/>
<evidence type="ECO:0000256" key="1">
    <source>
        <dbReference type="SAM" id="MobiDB-lite"/>
    </source>
</evidence>
<dbReference type="STRING" id="158898.SAMN04488548_1344233"/>
<dbReference type="OrthoDB" id="7614910at2"/>
<dbReference type="GO" id="GO:0016491">
    <property type="term" value="F:oxidoreductase activity"/>
    <property type="evidence" value="ECO:0007669"/>
    <property type="project" value="InterPro"/>
</dbReference>
<sequence length="420" mass="45622">MERIPTDLVNGDLAVQRYGEAGRVWLDQMWLADPLADAVAADEHPGGSTTSVLRNALAHGISSLEESTDSMRALFAFLDDEPDWVDHDRMARAADALIVNTAPLGIVLGAASLVRGAGNTIAAKPLAVTGRYVSQPAMRSVEVGEWLSQVITPGGMRRDGDGFAYTVRVRMIHAHVRQMLWKRGDWDENAWGAPIPQPYMAFTVAEFGHIAIDAMHTLGVRFTDRELDDIYHLWRYVGHVVGMSPELNPGCEADHVRIEELYRLTSPGPGPDDHDFVVALTEDYLVPELANVLPGPRALRNRLATDVMYGLQRVFIGDHDADALGIPDGRIKHVLGRVGPALALAGSAQRLGGARRARARIEEAYRVRDAEMARMRSDYRVTHGLVDAAANSASSGQPPVADSATQPPNAPAAVTSSVRQ</sequence>